<dbReference type="STRING" id="52838.A0A4S8J4B2"/>
<dbReference type="InterPro" id="IPR036869">
    <property type="entry name" value="J_dom_sf"/>
</dbReference>
<evidence type="ECO:0000313" key="7">
    <source>
        <dbReference type="EMBL" id="THU55302.1"/>
    </source>
</evidence>
<dbReference type="PANTHER" id="PTHR43908">
    <property type="entry name" value="AT29763P-RELATED"/>
    <property type="match status" value="1"/>
</dbReference>
<keyword evidence="8" id="KW-1185">Reference proteome</keyword>
<reference evidence="7 8" key="1">
    <citation type="journal article" date="2019" name="Nat. Plants">
        <title>Genome sequencing of Musa balbisiana reveals subgenome evolution and function divergence in polyploid bananas.</title>
        <authorList>
            <person name="Yao X."/>
        </authorList>
    </citation>
    <scope>NUCLEOTIDE SEQUENCE [LARGE SCALE GENOMIC DNA]</scope>
    <source>
        <strain evidence="8">cv. DH-PKW</strain>
        <tissue evidence="7">Leaves</tissue>
    </source>
</reference>
<sequence>MDGNKDEAARCVKIAKSALASGDKQRALKFIRIARRLDHSLPLDDLLVACDKLDAVNRKEEVAADRVREEPSCFKAAETADEGHNYTEDHVRLIREIKMTQDYYAVLGVEKNCSVEEIKKAYRKLSLKVHPDKNKAPGAEEAFKSVCKAFKCLSDEQLRRNYDQIGVAEDYEYNLQNVNVRRRRRRRTTKNDFLDEDFDPDEIFRSFFFGTQGNAFRTQRAYRARGMGQHFREHNVQGGGGGFSFIALFQILPILLFFLFLYFPFPEPHYSLQKTRVYEIPKVTAKDGVQYFVKSADFEQQFPLGSSSRETLEYNVFRDYRSILSRYCRIELQRRQWSRSYPTPYCDKLRNLQDINHLSGFLATLQGQWRFLQVNTIVQLLHPLCDRVVVNLDTDAETSSC</sequence>
<dbReference type="GO" id="GO:0005789">
    <property type="term" value="C:endoplasmic reticulum membrane"/>
    <property type="evidence" value="ECO:0007669"/>
    <property type="project" value="TreeGrafter"/>
</dbReference>
<feature type="domain" description="J" evidence="6">
    <location>
        <begin position="102"/>
        <end position="166"/>
    </location>
</feature>
<dbReference type="Pfam" id="PF09320">
    <property type="entry name" value="DUF1977"/>
    <property type="match status" value="1"/>
</dbReference>
<organism evidence="7 8">
    <name type="scientific">Musa balbisiana</name>
    <name type="common">Banana</name>
    <dbReference type="NCBI Taxonomy" id="52838"/>
    <lineage>
        <taxon>Eukaryota</taxon>
        <taxon>Viridiplantae</taxon>
        <taxon>Streptophyta</taxon>
        <taxon>Embryophyta</taxon>
        <taxon>Tracheophyta</taxon>
        <taxon>Spermatophyta</taxon>
        <taxon>Magnoliopsida</taxon>
        <taxon>Liliopsida</taxon>
        <taxon>Zingiberales</taxon>
        <taxon>Musaceae</taxon>
        <taxon>Musa</taxon>
    </lineage>
</organism>
<evidence type="ECO:0000256" key="1">
    <source>
        <dbReference type="ARBA" id="ARBA00004167"/>
    </source>
</evidence>
<dbReference type="PRINTS" id="PR00625">
    <property type="entry name" value="JDOMAIN"/>
</dbReference>
<comment type="subcellular location">
    <subcellularLocation>
        <location evidence="1">Membrane</location>
        <topology evidence="1">Single-pass membrane protein</topology>
    </subcellularLocation>
</comment>
<dbReference type="Proteomes" id="UP000317650">
    <property type="component" value="Chromosome 11"/>
</dbReference>
<dbReference type="InterPro" id="IPR051100">
    <property type="entry name" value="DnaJ_subfamily_B/C"/>
</dbReference>
<dbReference type="PROSITE" id="PS50076">
    <property type="entry name" value="DNAJ_2"/>
    <property type="match status" value="1"/>
</dbReference>
<comment type="caution">
    <text evidence="7">The sequence shown here is derived from an EMBL/GenBank/DDBJ whole genome shotgun (WGS) entry which is preliminary data.</text>
</comment>
<dbReference type="GO" id="GO:0071218">
    <property type="term" value="P:cellular response to misfolded protein"/>
    <property type="evidence" value="ECO:0007669"/>
    <property type="project" value="TreeGrafter"/>
</dbReference>
<accession>A0A4S8J4B2</accession>
<feature type="transmembrane region" description="Helical" evidence="5">
    <location>
        <begin position="242"/>
        <end position="265"/>
    </location>
</feature>
<dbReference type="GO" id="GO:0030544">
    <property type="term" value="F:Hsp70 protein binding"/>
    <property type="evidence" value="ECO:0007669"/>
    <property type="project" value="TreeGrafter"/>
</dbReference>
<dbReference type="SUPFAM" id="SSF46565">
    <property type="entry name" value="Chaperone J-domain"/>
    <property type="match status" value="1"/>
</dbReference>
<dbReference type="CDD" id="cd06257">
    <property type="entry name" value="DnaJ"/>
    <property type="match status" value="1"/>
</dbReference>
<proteinExistence type="predicted"/>
<name>A0A4S8J4B2_MUSBA</name>
<gene>
    <name evidence="7" type="ORF">C4D60_Mb11t05150</name>
</gene>
<keyword evidence="2 5" id="KW-0812">Transmembrane</keyword>
<protein>
    <recommendedName>
        <fullName evidence="6">J domain-containing protein</fullName>
    </recommendedName>
</protein>
<keyword evidence="3 5" id="KW-1133">Transmembrane helix</keyword>
<dbReference type="PANTHER" id="PTHR43908:SF5">
    <property type="entry name" value="CHAPERONE PROTEIN DNAJ 49"/>
    <property type="match status" value="1"/>
</dbReference>
<dbReference type="Pfam" id="PF00226">
    <property type="entry name" value="DnaJ"/>
    <property type="match status" value="1"/>
</dbReference>
<dbReference type="AlphaFoldDB" id="A0A4S8J4B2"/>
<dbReference type="InterPro" id="IPR015399">
    <property type="entry name" value="DUF1977_DnaJ-like"/>
</dbReference>
<evidence type="ECO:0000256" key="2">
    <source>
        <dbReference type="ARBA" id="ARBA00022692"/>
    </source>
</evidence>
<evidence type="ECO:0000313" key="8">
    <source>
        <dbReference type="Proteomes" id="UP000317650"/>
    </source>
</evidence>
<dbReference type="Gene3D" id="1.10.287.110">
    <property type="entry name" value="DnaJ domain"/>
    <property type="match status" value="1"/>
</dbReference>
<evidence type="ECO:0000259" key="6">
    <source>
        <dbReference type="PROSITE" id="PS50076"/>
    </source>
</evidence>
<dbReference type="EMBL" id="PYDT01000007">
    <property type="protein sequence ID" value="THU55302.1"/>
    <property type="molecule type" value="Genomic_DNA"/>
</dbReference>
<evidence type="ECO:0000256" key="3">
    <source>
        <dbReference type="ARBA" id="ARBA00022989"/>
    </source>
</evidence>
<dbReference type="InterPro" id="IPR001623">
    <property type="entry name" value="DnaJ_domain"/>
</dbReference>
<keyword evidence="4 5" id="KW-0472">Membrane</keyword>
<dbReference type="SMART" id="SM00271">
    <property type="entry name" value="DnaJ"/>
    <property type="match status" value="1"/>
</dbReference>
<evidence type="ECO:0000256" key="4">
    <source>
        <dbReference type="ARBA" id="ARBA00023136"/>
    </source>
</evidence>
<evidence type="ECO:0000256" key="5">
    <source>
        <dbReference type="SAM" id="Phobius"/>
    </source>
</evidence>